<protein>
    <submittedName>
        <fullName evidence="2">Uncharacterized protein</fullName>
    </submittedName>
</protein>
<proteinExistence type="predicted"/>
<feature type="compositionally biased region" description="Basic and acidic residues" evidence="1">
    <location>
        <begin position="34"/>
        <end position="54"/>
    </location>
</feature>
<dbReference type="EMBL" id="CAMAPE010000020">
    <property type="protein sequence ID" value="CAH9089236.1"/>
    <property type="molecule type" value="Genomic_DNA"/>
</dbReference>
<reference evidence="2" key="1">
    <citation type="submission" date="2022-07" db="EMBL/GenBank/DDBJ databases">
        <authorList>
            <person name="Macas J."/>
            <person name="Novak P."/>
            <person name="Neumann P."/>
        </authorList>
    </citation>
    <scope>NUCLEOTIDE SEQUENCE</scope>
</reference>
<dbReference type="Proteomes" id="UP001152484">
    <property type="component" value="Unassembled WGS sequence"/>
</dbReference>
<name>A0A9P0Z6Z8_CUSEU</name>
<feature type="compositionally biased region" description="Basic and acidic residues" evidence="1">
    <location>
        <begin position="73"/>
        <end position="95"/>
    </location>
</feature>
<keyword evidence="3" id="KW-1185">Reference proteome</keyword>
<sequence>MNAVFPQRPISGGDERAEDRLAGGPLNDAAAGATEHEGARELEHLRHPVHDHHLQLGRRRRREPVEADGVEAGGEHFPDESRGADGRREERKEVRTQPVGHPGNYVFLNVPQNGFELLRQIGSRRRLTVSEVAGLNLAENRVGLDIFVIVSDKVNHAMSLVSELFHIQGIEFRDVVCSAWNHDIALIKTAHFLCPNLI</sequence>
<evidence type="ECO:0000313" key="2">
    <source>
        <dbReference type="EMBL" id="CAH9089236.1"/>
    </source>
</evidence>
<dbReference type="OrthoDB" id="10315781at2759"/>
<evidence type="ECO:0000256" key="1">
    <source>
        <dbReference type="SAM" id="MobiDB-lite"/>
    </source>
</evidence>
<organism evidence="2 3">
    <name type="scientific">Cuscuta europaea</name>
    <name type="common">European dodder</name>
    <dbReference type="NCBI Taxonomy" id="41803"/>
    <lineage>
        <taxon>Eukaryota</taxon>
        <taxon>Viridiplantae</taxon>
        <taxon>Streptophyta</taxon>
        <taxon>Embryophyta</taxon>
        <taxon>Tracheophyta</taxon>
        <taxon>Spermatophyta</taxon>
        <taxon>Magnoliopsida</taxon>
        <taxon>eudicotyledons</taxon>
        <taxon>Gunneridae</taxon>
        <taxon>Pentapetalae</taxon>
        <taxon>asterids</taxon>
        <taxon>lamiids</taxon>
        <taxon>Solanales</taxon>
        <taxon>Convolvulaceae</taxon>
        <taxon>Cuscuteae</taxon>
        <taxon>Cuscuta</taxon>
        <taxon>Cuscuta subgen. Cuscuta</taxon>
    </lineage>
</organism>
<gene>
    <name evidence="2" type="ORF">CEURO_LOCUS10803</name>
</gene>
<feature type="region of interest" description="Disordered" evidence="1">
    <location>
        <begin position="1"/>
        <end position="98"/>
    </location>
</feature>
<comment type="caution">
    <text evidence="2">The sequence shown here is derived from an EMBL/GenBank/DDBJ whole genome shotgun (WGS) entry which is preliminary data.</text>
</comment>
<evidence type="ECO:0000313" key="3">
    <source>
        <dbReference type="Proteomes" id="UP001152484"/>
    </source>
</evidence>
<dbReference type="AlphaFoldDB" id="A0A9P0Z6Z8"/>
<accession>A0A9P0Z6Z8</accession>